<reference evidence="8 9" key="1">
    <citation type="submission" date="2021-03" db="EMBL/GenBank/DDBJ databases">
        <title>Sequencing the genomes of 1000 actinobacteria strains.</title>
        <authorList>
            <person name="Klenk H.-P."/>
        </authorList>
    </citation>
    <scope>NUCLEOTIDE SEQUENCE [LARGE SCALE GENOMIC DNA]</scope>
    <source>
        <strain evidence="8 9">DSM 45516</strain>
    </source>
</reference>
<name>A0ABS4QF60_9NOCA</name>
<dbReference type="Gene3D" id="1.10.630.10">
    <property type="entry name" value="Cytochrome P450"/>
    <property type="match status" value="1"/>
</dbReference>
<comment type="caution">
    <text evidence="8">The sequence shown here is derived from an EMBL/GenBank/DDBJ whole genome shotgun (WGS) entry which is preliminary data.</text>
</comment>
<protein>
    <submittedName>
        <fullName evidence="8">Cytochrome P450</fullName>
    </submittedName>
</protein>
<dbReference type="PANTHER" id="PTHR46696">
    <property type="entry name" value="P450, PUTATIVE (EUROFUNG)-RELATED"/>
    <property type="match status" value="1"/>
</dbReference>
<dbReference type="InterPro" id="IPR036396">
    <property type="entry name" value="Cyt_P450_sf"/>
</dbReference>
<comment type="similarity">
    <text evidence="1 7">Belongs to the cytochrome P450 family.</text>
</comment>
<dbReference type="PROSITE" id="PS00086">
    <property type="entry name" value="CYTOCHROME_P450"/>
    <property type="match status" value="1"/>
</dbReference>
<evidence type="ECO:0000256" key="3">
    <source>
        <dbReference type="ARBA" id="ARBA00022723"/>
    </source>
</evidence>
<dbReference type="InterPro" id="IPR017972">
    <property type="entry name" value="Cyt_P450_CS"/>
</dbReference>
<dbReference type="CDD" id="cd11029">
    <property type="entry name" value="CYP107-like"/>
    <property type="match status" value="1"/>
</dbReference>
<keyword evidence="4 7" id="KW-0560">Oxidoreductase</keyword>
<dbReference type="RefSeq" id="WP_209890326.1">
    <property type="nucleotide sequence ID" value="NZ_JAGGMR010000001.1"/>
</dbReference>
<organism evidence="8 9">
    <name type="scientific">Nocardia goodfellowii</name>
    <dbReference type="NCBI Taxonomy" id="882446"/>
    <lineage>
        <taxon>Bacteria</taxon>
        <taxon>Bacillati</taxon>
        <taxon>Actinomycetota</taxon>
        <taxon>Actinomycetes</taxon>
        <taxon>Mycobacteriales</taxon>
        <taxon>Nocardiaceae</taxon>
        <taxon>Nocardia</taxon>
    </lineage>
</organism>
<dbReference type="PRINTS" id="PR00385">
    <property type="entry name" value="P450"/>
</dbReference>
<evidence type="ECO:0000256" key="5">
    <source>
        <dbReference type="ARBA" id="ARBA00023004"/>
    </source>
</evidence>
<dbReference type="Pfam" id="PF00067">
    <property type="entry name" value="p450"/>
    <property type="match status" value="1"/>
</dbReference>
<evidence type="ECO:0000256" key="6">
    <source>
        <dbReference type="ARBA" id="ARBA00023033"/>
    </source>
</evidence>
<dbReference type="Proteomes" id="UP001519325">
    <property type="component" value="Unassembled WGS sequence"/>
</dbReference>
<evidence type="ECO:0000256" key="7">
    <source>
        <dbReference type="RuleBase" id="RU000461"/>
    </source>
</evidence>
<accession>A0ABS4QF60</accession>
<keyword evidence="6 7" id="KW-0503">Monooxygenase</keyword>
<evidence type="ECO:0000256" key="1">
    <source>
        <dbReference type="ARBA" id="ARBA00010617"/>
    </source>
</evidence>
<proteinExistence type="inferred from homology"/>
<keyword evidence="2 7" id="KW-0349">Heme</keyword>
<evidence type="ECO:0000256" key="2">
    <source>
        <dbReference type="ARBA" id="ARBA00022617"/>
    </source>
</evidence>
<dbReference type="EMBL" id="JAGGMR010000001">
    <property type="protein sequence ID" value="MBP2190336.1"/>
    <property type="molecule type" value="Genomic_DNA"/>
</dbReference>
<gene>
    <name evidence="8" type="ORF">BJ987_003237</name>
</gene>
<dbReference type="InterPro" id="IPR001128">
    <property type="entry name" value="Cyt_P450"/>
</dbReference>
<dbReference type="SUPFAM" id="SSF48264">
    <property type="entry name" value="Cytochrome P450"/>
    <property type="match status" value="1"/>
</dbReference>
<evidence type="ECO:0000313" key="8">
    <source>
        <dbReference type="EMBL" id="MBP2190336.1"/>
    </source>
</evidence>
<dbReference type="InterPro" id="IPR002397">
    <property type="entry name" value="Cyt_P450_B"/>
</dbReference>
<keyword evidence="9" id="KW-1185">Reference proteome</keyword>
<dbReference type="PANTHER" id="PTHR46696:SF1">
    <property type="entry name" value="CYTOCHROME P450 YJIB-RELATED"/>
    <property type="match status" value="1"/>
</dbReference>
<evidence type="ECO:0000313" key="9">
    <source>
        <dbReference type="Proteomes" id="UP001519325"/>
    </source>
</evidence>
<sequence length="396" mass="43908">MVGGDFYADPHQYYERWRAYGPVHRVQFTHGVACWVIIGYAEGRSALADPRLRKNASEMYELFRRKNAEILTDESAEALGSHMLNSDPPDHTRLRKLVTKAFTPRRVAALRPRIEEITAALLDEMAGRDEVDLLQAFANPLPVTVICELLGVPFADRANFQAWTRVLVGVGNKKEEPAAATLAMTEYLRKLIAAKRSQPEADLLSSLAQPAEDGERLDEQELIAMSFLLLVAGHETTVNLIANGTYALLRDRDQWDALRADPSGIPAAVEEFLRYEGPVGWSTVRYTSEPMRIGGITIPADELVYVALSAVNRDPARFEDPGHLDVTANSSGHLAFGHGIHFCIGAPLARMEAEIAFSALLRHFPDLDFADRAFTPEWQHSILFRGLGELPVRPGG</sequence>
<keyword evidence="3 7" id="KW-0479">Metal-binding</keyword>
<evidence type="ECO:0000256" key="4">
    <source>
        <dbReference type="ARBA" id="ARBA00023002"/>
    </source>
</evidence>
<dbReference type="PRINTS" id="PR00359">
    <property type="entry name" value="BP450"/>
</dbReference>
<keyword evidence="5 7" id="KW-0408">Iron</keyword>